<dbReference type="AlphaFoldDB" id="A0AAD1SWI2"/>
<evidence type="ECO:0000313" key="2">
    <source>
        <dbReference type="EMBL" id="CAH2310927.1"/>
    </source>
</evidence>
<evidence type="ECO:0000256" key="1">
    <source>
        <dbReference type="SAM" id="MobiDB-lite"/>
    </source>
</evidence>
<gene>
    <name evidence="2" type="ORF">PECUL_23A002912</name>
</gene>
<sequence length="167" mass="19127">MEYTLCSSVSEDSSRQGSGQAFSFCCCTFQTAALDRGLVSLLVNAPLDRTALVNTRVGRTRASGYMFCMEPADHLTISESEVDRDLDPQWEISHRETGRNTEPPEDEVENLVAWANTLKKDPTINRLQWSQKILHQESPGKRQRSIEEEEEGGEEQTYREKRNKRRM</sequence>
<reference evidence="2" key="1">
    <citation type="submission" date="2022-03" db="EMBL/GenBank/DDBJ databases">
        <authorList>
            <person name="Alioto T."/>
            <person name="Alioto T."/>
            <person name="Gomez Garrido J."/>
        </authorList>
    </citation>
    <scope>NUCLEOTIDE SEQUENCE</scope>
</reference>
<organism evidence="2 3">
    <name type="scientific">Pelobates cultripes</name>
    <name type="common">Western spadefoot toad</name>
    <dbReference type="NCBI Taxonomy" id="61616"/>
    <lineage>
        <taxon>Eukaryota</taxon>
        <taxon>Metazoa</taxon>
        <taxon>Chordata</taxon>
        <taxon>Craniata</taxon>
        <taxon>Vertebrata</taxon>
        <taxon>Euteleostomi</taxon>
        <taxon>Amphibia</taxon>
        <taxon>Batrachia</taxon>
        <taxon>Anura</taxon>
        <taxon>Pelobatoidea</taxon>
        <taxon>Pelobatidae</taxon>
        <taxon>Pelobates</taxon>
    </lineage>
</organism>
<dbReference type="Proteomes" id="UP001295444">
    <property type="component" value="Chromosome 08"/>
</dbReference>
<keyword evidence="3" id="KW-1185">Reference proteome</keyword>
<evidence type="ECO:0000313" key="3">
    <source>
        <dbReference type="Proteomes" id="UP001295444"/>
    </source>
</evidence>
<feature type="compositionally biased region" description="Basic and acidic residues" evidence="1">
    <location>
        <begin position="134"/>
        <end position="146"/>
    </location>
</feature>
<protein>
    <submittedName>
        <fullName evidence="2">Uncharacterized protein</fullName>
    </submittedName>
</protein>
<dbReference type="EMBL" id="OW240919">
    <property type="protein sequence ID" value="CAH2310927.1"/>
    <property type="molecule type" value="Genomic_DNA"/>
</dbReference>
<accession>A0AAD1SWI2</accession>
<feature type="region of interest" description="Disordered" evidence="1">
    <location>
        <begin position="130"/>
        <end position="167"/>
    </location>
</feature>
<name>A0AAD1SWI2_PELCU</name>
<proteinExistence type="predicted"/>